<dbReference type="EMBL" id="MU006784">
    <property type="protein sequence ID" value="KAF2640521.1"/>
    <property type="molecule type" value="Genomic_DNA"/>
</dbReference>
<dbReference type="SUPFAM" id="SSF52047">
    <property type="entry name" value="RNI-like"/>
    <property type="match status" value="1"/>
</dbReference>
<keyword evidence="2" id="KW-1185">Reference proteome</keyword>
<dbReference type="AlphaFoldDB" id="A0A6A6S0D6"/>
<dbReference type="Gene3D" id="1.20.1280.50">
    <property type="match status" value="1"/>
</dbReference>
<reference evidence="1" key="1">
    <citation type="journal article" date="2020" name="Stud. Mycol.">
        <title>101 Dothideomycetes genomes: a test case for predicting lifestyles and emergence of pathogens.</title>
        <authorList>
            <person name="Haridas S."/>
            <person name="Albert R."/>
            <person name="Binder M."/>
            <person name="Bloem J."/>
            <person name="Labutti K."/>
            <person name="Salamov A."/>
            <person name="Andreopoulos B."/>
            <person name="Baker S."/>
            <person name="Barry K."/>
            <person name="Bills G."/>
            <person name="Bluhm B."/>
            <person name="Cannon C."/>
            <person name="Castanera R."/>
            <person name="Culley D."/>
            <person name="Daum C."/>
            <person name="Ezra D."/>
            <person name="Gonzalez J."/>
            <person name="Henrissat B."/>
            <person name="Kuo A."/>
            <person name="Liang C."/>
            <person name="Lipzen A."/>
            <person name="Lutzoni F."/>
            <person name="Magnuson J."/>
            <person name="Mondo S."/>
            <person name="Nolan M."/>
            <person name="Ohm R."/>
            <person name="Pangilinan J."/>
            <person name="Park H.-J."/>
            <person name="Ramirez L."/>
            <person name="Alfaro M."/>
            <person name="Sun H."/>
            <person name="Tritt A."/>
            <person name="Yoshinaga Y."/>
            <person name="Zwiers L.-H."/>
            <person name="Turgeon B."/>
            <person name="Goodwin S."/>
            <person name="Spatafora J."/>
            <person name="Crous P."/>
            <person name="Grigoriev I."/>
        </authorList>
    </citation>
    <scope>NUCLEOTIDE SEQUENCE</scope>
    <source>
        <strain evidence="1">CBS 473.64</strain>
    </source>
</reference>
<dbReference type="InterPro" id="IPR032675">
    <property type="entry name" value="LRR_dom_sf"/>
</dbReference>
<evidence type="ECO:0008006" key="3">
    <source>
        <dbReference type="Google" id="ProtNLM"/>
    </source>
</evidence>
<organism evidence="1 2">
    <name type="scientific">Massarina eburnea CBS 473.64</name>
    <dbReference type="NCBI Taxonomy" id="1395130"/>
    <lineage>
        <taxon>Eukaryota</taxon>
        <taxon>Fungi</taxon>
        <taxon>Dikarya</taxon>
        <taxon>Ascomycota</taxon>
        <taxon>Pezizomycotina</taxon>
        <taxon>Dothideomycetes</taxon>
        <taxon>Pleosporomycetidae</taxon>
        <taxon>Pleosporales</taxon>
        <taxon>Massarineae</taxon>
        <taxon>Massarinaceae</taxon>
        <taxon>Massarina</taxon>
    </lineage>
</organism>
<dbReference type="Gene3D" id="3.80.10.10">
    <property type="entry name" value="Ribonuclease Inhibitor"/>
    <property type="match status" value="1"/>
</dbReference>
<evidence type="ECO:0000313" key="2">
    <source>
        <dbReference type="Proteomes" id="UP000799753"/>
    </source>
</evidence>
<evidence type="ECO:0000313" key="1">
    <source>
        <dbReference type="EMBL" id="KAF2640521.1"/>
    </source>
</evidence>
<dbReference type="OrthoDB" id="3791801at2759"/>
<accession>A0A6A6S0D6</accession>
<protein>
    <recommendedName>
        <fullName evidence="3">F-box domain-containing protein</fullName>
    </recommendedName>
</protein>
<sequence>MSQQPAGRIVSLPPEMWENVFKHVRSGRNRKSICLVSRTWRAFMMPIMWEKFCTNLQETETRKIVNLVNPNNGNLPYVRHLSIFLSKRVILEEWADMCAVLRLLVTTIPNNRLQTFVTNIDVSSQDLILILQTHQTLEKLSVPLVVKDTSEAASEAVSDEISPANATWLVPAFANLKDLTAHTAASNVEQSIKPYNFIIRNAPKLERLVIDRLLKDKTRRGYPNLSKLLPWGPSMPMPTTITKLRFVDMNLGRESRALAQILRFEILETLAINKCLSVVPFLTAVASQLSRIQPALKKLYIILLYSLPEGPDTLRAIENVLLSFPSLDTLVVDHDPNHLISKESVMNHPDLKVLALPSTHAKDLHHHSIVDLRDMFQTCTKIEVLHLNLNLGRVSDACIDLCETFRVGRFEGEGPDTEIELLLGAIGTLPNLCVLRMTDLPNINYMSTWYSDPDNPFMICIPPRVIPIARACMKNIATEIMRYLAACGSPIKLFTMNPYRVFLRPKPDLDGHTWPTYYYLRGRAFDGLGSEYVIVTPVPNINEEILRHGYL</sequence>
<gene>
    <name evidence="1" type="ORF">P280DRAFT_480057</name>
</gene>
<dbReference type="Proteomes" id="UP000799753">
    <property type="component" value="Unassembled WGS sequence"/>
</dbReference>
<name>A0A6A6S0D6_9PLEO</name>
<dbReference type="SUPFAM" id="SSF81383">
    <property type="entry name" value="F-box domain"/>
    <property type="match status" value="1"/>
</dbReference>
<proteinExistence type="predicted"/>
<dbReference type="InterPro" id="IPR036047">
    <property type="entry name" value="F-box-like_dom_sf"/>
</dbReference>